<dbReference type="Gene3D" id="3.30.420.10">
    <property type="entry name" value="Ribonuclease H-like superfamily/Ribonuclease H"/>
    <property type="match status" value="1"/>
</dbReference>
<accession>A0ABS8ZI25</accession>
<dbReference type="Proteomes" id="UP001521150">
    <property type="component" value="Unassembled WGS sequence"/>
</dbReference>
<dbReference type="EMBL" id="JAJVCN010000001">
    <property type="protein sequence ID" value="MCE7003604.1"/>
    <property type="molecule type" value="Genomic_DNA"/>
</dbReference>
<dbReference type="PROSITE" id="PS50835">
    <property type="entry name" value="IG_LIKE"/>
    <property type="match status" value="1"/>
</dbReference>
<evidence type="ECO:0000259" key="2">
    <source>
        <dbReference type="PROSITE" id="PS50994"/>
    </source>
</evidence>
<dbReference type="InterPro" id="IPR050900">
    <property type="entry name" value="Transposase_IS3/IS150/IS904"/>
</dbReference>
<sequence length="334" mass="37269">MTAAFTELRAAEVSVQQSCALTGISRATYYRRANPPPAKHGPWLPRQPPPSALTDTERTAVLALLTSPTYADLAIPQVWARELDEGRYHCSISTMYRIARAAGQVSERRRLATHPPRVRPELIARGPSEVWSWDITALKGPVKGVWYKCYVVLDIFSRYVTGWLVAAAEDAVVAKDFLADAVARNGVEPHTIHADRGGAMVSKPVSDLLVDLGVLRSHSRPRTSNDNPYSEAQFKTMKYVPDFPDRFGSLADARAFCESFFLAYNHEHRHSGIGMHTPASVHFGTAEQIQTQRQTTLNRAYAAHPERFTRRPRPPKLPEAVWINQPIPQSQPAL</sequence>
<feature type="domain" description="Integrase catalytic" evidence="2">
    <location>
        <begin position="123"/>
        <end position="286"/>
    </location>
</feature>
<dbReference type="RefSeq" id="WP_233723014.1">
    <property type="nucleotide sequence ID" value="NZ_JAJVCN010000001.1"/>
</dbReference>
<evidence type="ECO:0000313" key="7">
    <source>
        <dbReference type="EMBL" id="MCE7009895.1"/>
    </source>
</evidence>
<protein>
    <submittedName>
        <fullName evidence="5">IS3 family transposase</fullName>
    </submittedName>
</protein>
<dbReference type="InterPro" id="IPR036397">
    <property type="entry name" value="RNaseH_sf"/>
</dbReference>
<dbReference type="InterPro" id="IPR007110">
    <property type="entry name" value="Ig-like_dom"/>
</dbReference>
<feature type="domain" description="Ig-like" evidence="1">
    <location>
        <begin position="18"/>
        <end position="112"/>
    </location>
</feature>
<evidence type="ECO:0000313" key="8">
    <source>
        <dbReference type="Proteomes" id="UP001521150"/>
    </source>
</evidence>
<proteinExistence type="predicted"/>
<evidence type="ECO:0000259" key="1">
    <source>
        <dbReference type="PROSITE" id="PS50835"/>
    </source>
</evidence>
<dbReference type="SUPFAM" id="SSF53098">
    <property type="entry name" value="Ribonuclease H-like"/>
    <property type="match status" value="1"/>
</dbReference>
<dbReference type="Pfam" id="PF00665">
    <property type="entry name" value="rve"/>
    <property type="match status" value="1"/>
</dbReference>
<dbReference type="InterPro" id="IPR012337">
    <property type="entry name" value="RNaseH-like_sf"/>
</dbReference>
<evidence type="ECO:0000313" key="6">
    <source>
        <dbReference type="EMBL" id="MCE7009891.1"/>
    </source>
</evidence>
<dbReference type="NCBIfam" id="NF033516">
    <property type="entry name" value="transpos_IS3"/>
    <property type="match status" value="1"/>
</dbReference>
<evidence type="ECO:0000313" key="5">
    <source>
        <dbReference type="EMBL" id="MCE7007454.1"/>
    </source>
</evidence>
<dbReference type="PANTHER" id="PTHR46889">
    <property type="entry name" value="TRANSPOSASE INSF FOR INSERTION SEQUENCE IS3B-RELATED"/>
    <property type="match status" value="1"/>
</dbReference>
<comment type="caution">
    <text evidence="5">The sequence shown here is derived from an EMBL/GenBank/DDBJ whole genome shotgun (WGS) entry which is preliminary data.</text>
</comment>
<gene>
    <name evidence="3" type="ORF">LWC34_03860</name>
    <name evidence="4" type="ORF">LWC34_12315</name>
    <name evidence="5" type="ORF">LWC34_32235</name>
    <name evidence="6" type="ORF">LWC34_44870</name>
    <name evidence="7" type="ORF">LWC34_44890</name>
</gene>
<dbReference type="EMBL" id="JAJVCN010000004">
    <property type="protein sequence ID" value="MCE7009891.1"/>
    <property type="molecule type" value="Genomic_DNA"/>
</dbReference>
<dbReference type="EMBL" id="JAJVCN010000003">
    <property type="protein sequence ID" value="MCE7007454.1"/>
    <property type="molecule type" value="Genomic_DNA"/>
</dbReference>
<evidence type="ECO:0000313" key="3">
    <source>
        <dbReference type="EMBL" id="MCE7001970.1"/>
    </source>
</evidence>
<keyword evidence="8" id="KW-1185">Reference proteome</keyword>
<organism evidence="5 8">
    <name type="scientific">Kibdelosporangium philippinense</name>
    <dbReference type="NCBI Taxonomy" id="211113"/>
    <lineage>
        <taxon>Bacteria</taxon>
        <taxon>Bacillati</taxon>
        <taxon>Actinomycetota</taxon>
        <taxon>Actinomycetes</taxon>
        <taxon>Pseudonocardiales</taxon>
        <taxon>Pseudonocardiaceae</taxon>
        <taxon>Kibdelosporangium</taxon>
    </lineage>
</organism>
<dbReference type="PANTHER" id="PTHR46889:SF4">
    <property type="entry name" value="TRANSPOSASE INSO FOR INSERTION SEQUENCE ELEMENT IS911B-RELATED"/>
    <property type="match status" value="1"/>
</dbReference>
<dbReference type="EMBL" id="JAJVCN010000001">
    <property type="protein sequence ID" value="MCE7001970.1"/>
    <property type="molecule type" value="Genomic_DNA"/>
</dbReference>
<dbReference type="PROSITE" id="PS50994">
    <property type="entry name" value="INTEGRASE"/>
    <property type="match status" value="1"/>
</dbReference>
<dbReference type="InterPro" id="IPR001584">
    <property type="entry name" value="Integrase_cat-core"/>
</dbReference>
<dbReference type="InterPro" id="IPR048020">
    <property type="entry name" value="Transpos_IS3"/>
</dbReference>
<reference evidence="5 8" key="1">
    <citation type="submission" date="2021-12" db="EMBL/GenBank/DDBJ databases">
        <title>Genome sequence of Kibdelosporangium philippinense ATCC 49844.</title>
        <authorList>
            <person name="Fedorov E.A."/>
            <person name="Omeragic M."/>
            <person name="Shalygina K.F."/>
            <person name="Maclea K.S."/>
        </authorList>
    </citation>
    <scope>NUCLEOTIDE SEQUENCE [LARGE SCALE GENOMIC DNA]</scope>
    <source>
        <strain evidence="5 8">ATCC 49844</strain>
    </source>
</reference>
<dbReference type="EMBL" id="JAJVCN010000004">
    <property type="protein sequence ID" value="MCE7009895.1"/>
    <property type="molecule type" value="Genomic_DNA"/>
</dbReference>
<evidence type="ECO:0000313" key="4">
    <source>
        <dbReference type="EMBL" id="MCE7003604.1"/>
    </source>
</evidence>
<name>A0ABS8ZI25_9PSEU</name>